<proteinExistence type="predicted"/>
<sequence>MSSLSNGFTELQIKSCLCLFCLQVRRSPTLLL</sequence>
<reference evidence="1" key="1">
    <citation type="submission" date="2014-09" db="EMBL/GenBank/DDBJ databases">
        <authorList>
            <person name="Magalhaes I.L.F."/>
            <person name="Oliveira U."/>
            <person name="Santos F.R."/>
            <person name="Vidigal T.H.D.A."/>
            <person name="Brescovit A.D."/>
            <person name="Santos A.J."/>
        </authorList>
    </citation>
    <scope>NUCLEOTIDE SEQUENCE</scope>
    <source>
        <tissue evidence="1">Shoot tissue taken approximately 20 cm above the soil surface</tissue>
    </source>
</reference>
<name>A0A0A9GMH1_ARUDO</name>
<dbReference type="AlphaFoldDB" id="A0A0A9GMH1"/>
<protein>
    <submittedName>
        <fullName evidence="1">Uncharacterized protein</fullName>
    </submittedName>
</protein>
<reference evidence="1" key="2">
    <citation type="journal article" date="2015" name="Data Brief">
        <title>Shoot transcriptome of the giant reed, Arundo donax.</title>
        <authorList>
            <person name="Barrero R.A."/>
            <person name="Guerrero F.D."/>
            <person name="Moolhuijzen P."/>
            <person name="Goolsby J.A."/>
            <person name="Tidwell J."/>
            <person name="Bellgard S.E."/>
            <person name="Bellgard M.I."/>
        </authorList>
    </citation>
    <scope>NUCLEOTIDE SEQUENCE</scope>
    <source>
        <tissue evidence="1">Shoot tissue taken approximately 20 cm above the soil surface</tissue>
    </source>
</reference>
<accession>A0A0A9GMH1</accession>
<dbReference type="EMBL" id="GBRH01174145">
    <property type="protein sequence ID" value="JAE23751.1"/>
    <property type="molecule type" value="Transcribed_RNA"/>
</dbReference>
<organism evidence="1">
    <name type="scientific">Arundo donax</name>
    <name type="common">Giant reed</name>
    <name type="synonym">Donax arundinaceus</name>
    <dbReference type="NCBI Taxonomy" id="35708"/>
    <lineage>
        <taxon>Eukaryota</taxon>
        <taxon>Viridiplantae</taxon>
        <taxon>Streptophyta</taxon>
        <taxon>Embryophyta</taxon>
        <taxon>Tracheophyta</taxon>
        <taxon>Spermatophyta</taxon>
        <taxon>Magnoliopsida</taxon>
        <taxon>Liliopsida</taxon>
        <taxon>Poales</taxon>
        <taxon>Poaceae</taxon>
        <taxon>PACMAD clade</taxon>
        <taxon>Arundinoideae</taxon>
        <taxon>Arundineae</taxon>
        <taxon>Arundo</taxon>
    </lineage>
</organism>
<evidence type="ECO:0000313" key="1">
    <source>
        <dbReference type="EMBL" id="JAE23751.1"/>
    </source>
</evidence>